<proteinExistence type="predicted"/>
<name>A0A1G2UA53_9BACT</name>
<gene>
    <name evidence="1" type="ORF">A3A26_03220</name>
</gene>
<evidence type="ECO:0000313" key="2">
    <source>
        <dbReference type="Proteomes" id="UP000177068"/>
    </source>
</evidence>
<reference evidence="1 2" key="1">
    <citation type="journal article" date="2016" name="Nat. Commun.">
        <title>Thousands of microbial genomes shed light on interconnected biogeochemical processes in an aquifer system.</title>
        <authorList>
            <person name="Anantharaman K."/>
            <person name="Brown C.T."/>
            <person name="Hug L.A."/>
            <person name="Sharon I."/>
            <person name="Castelle C.J."/>
            <person name="Probst A.J."/>
            <person name="Thomas B.C."/>
            <person name="Singh A."/>
            <person name="Wilkins M.J."/>
            <person name="Karaoz U."/>
            <person name="Brodie E.L."/>
            <person name="Williams K.H."/>
            <person name="Hubbard S.S."/>
            <person name="Banfield J.F."/>
        </authorList>
    </citation>
    <scope>NUCLEOTIDE SEQUENCE [LARGE SCALE GENOMIC DNA]</scope>
</reference>
<comment type="caution">
    <text evidence="1">The sequence shown here is derived from an EMBL/GenBank/DDBJ whole genome shotgun (WGS) entry which is preliminary data.</text>
</comment>
<accession>A0A1G2UA53</accession>
<dbReference type="EMBL" id="MHWG01000007">
    <property type="protein sequence ID" value="OHB05930.1"/>
    <property type="molecule type" value="Genomic_DNA"/>
</dbReference>
<protein>
    <submittedName>
        <fullName evidence="1">Uncharacterized protein</fullName>
    </submittedName>
</protein>
<sequence length="68" mass="7575">MKIIAVFETVPPHNSGRILSKLRRFVYEDAVAEVRGATFFEVADGDPSEAKLGEMEKQMRFLGTASND</sequence>
<dbReference type="AlphaFoldDB" id="A0A1G2UA53"/>
<evidence type="ECO:0000313" key="1">
    <source>
        <dbReference type="EMBL" id="OHB05930.1"/>
    </source>
</evidence>
<organism evidence="1 2">
    <name type="scientific">Candidatus Zambryskibacteria bacterium RIFCSPLOWO2_01_FULL_47_14</name>
    <dbReference type="NCBI Taxonomy" id="1802763"/>
    <lineage>
        <taxon>Bacteria</taxon>
        <taxon>Candidatus Zambryskiibacteriota</taxon>
    </lineage>
</organism>
<dbReference type="Proteomes" id="UP000177068">
    <property type="component" value="Unassembled WGS sequence"/>
</dbReference>